<evidence type="ECO:0000256" key="1">
    <source>
        <dbReference type="SAM" id="SignalP"/>
    </source>
</evidence>
<keyword evidence="1" id="KW-0732">Signal</keyword>
<accession>D6X452</accession>
<dbReference type="AlphaFoldDB" id="D6X452"/>
<dbReference type="STRING" id="7070.D6X452"/>
<dbReference type="SUPFAM" id="SSF52540">
    <property type="entry name" value="P-loop containing nucleoside triphosphate hydrolases"/>
    <property type="match status" value="1"/>
</dbReference>
<dbReference type="Pfam" id="PF00685">
    <property type="entry name" value="Sulfotransfer_1"/>
    <property type="match status" value="1"/>
</dbReference>
<dbReference type="InterPro" id="IPR027417">
    <property type="entry name" value="P-loop_NTPase"/>
</dbReference>
<dbReference type="GO" id="GO:0006044">
    <property type="term" value="P:N-acetylglucosamine metabolic process"/>
    <property type="evidence" value="ECO:0000318"/>
    <property type="project" value="GO_Central"/>
</dbReference>
<dbReference type="Proteomes" id="UP000007266">
    <property type="component" value="Linkage group 10"/>
</dbReference>
<dbReference type="HOGENOM" id="CLU_028381_0_0_1"/>
<dbReference type="InterPro" id="IPR051135">
    <property type="entry name" value="Gal/GlcNAc/GalNAc_ST"/>
</dbReference>
<protein>
    <submittedName>
        <fullName evidence="3">Carbohydrate sulfotransferase 5-like Protein</fullName>
    </submittedName>
</protein>
<dbReference type="eggNOG" id="ENOG502RGC5">
    <property type="taxonomic scope" value="Eukaryota"/>
</dbReference>
<dbReference type="OrthoDB" id="6138663at2759"/>
<dbReference type="PhylomeDB" id="D6X452"/>
<gene>
    <name evidence="3" type="primary">AUGUSTUS-3.0.2_11350</name>
    <name evidence="3" type="ORF">TcasGA2_TC011350</name>
</gene>
<organism evidence="3 4">
    <name type="scientific">Tribolium castaneum</name>
    <name type="common">Red flour beetle</name>
    <dbReference type="NCBI Taxonomy" id="7070"/>
    <lineage>
        <taxon>Eukaryota</taxon>
        <taxon>Metazoa</taxon>
        <taxon>Ecdysozoa</taxon>
        <taxon>Arthropoda</taxon>
        <taxon>Hexapoda</taxon>
        <taxon>Insecta</taxon>
        <taxon>Pterygota</taxon>
        <taxon>Neoptera</taxon>
        <taxon>Endopterygota</taxon>
        <taxon>Coleoptera</taxon>
        <taxon>Polyphaga</taxon>
        <taxon>Cucujiformia</taxon>
        <taxon>Tenebrionidae</taxon>
        <taxon>Tenebrionidae incertae sedis</taxon>
        <taxon>Tribolium</taxon>
    </lineage>
</organism>
<evidence type="ECO:0000313" key="4">
    <source>
        <dbReference type="Proteomes" id="UP000007266"/>
    </source>
</evidence>
<dbReference type="InterPro" id="IPR000863">
    <property type="entry name" value="Sulfotransferase_dom"/>
</dbReference>
<feature type="chain" id="PRO_5003090156" evidence="1">
    <location>
        <begin position="25"/>
        <end position="381"/>
    </location>
</feature>
<dbReference type="GO" id="GO:0006790">
    <property type="term" value="P:sulfur compound metabolic process"/>
    <property type="evidence" value="ECO:0000318"/>
    <property type="project" value="GO_Central"/>
</dbReference>
<keyword evidence="4" id="KW-1185">Reference proteome</keyword>
<evidence type="ECO:0000259" key="2">
    <source>
        <dbReference type="Pfam" id="PF00685"/>
    </source>
</evidence>
<feature type="signal peptide" evidence="1">
    <location>
        <begin position="1"/>
        <end position="24"/>
    </location>
</feature>
<dbReference type="Gene3D" id="3.40.50.300">
    <property type="entry name" value="P-loop containing nucleotide triphosphate hydrolases"/>
    <property type="match status" value="1"/>
</dbReference>
<dbReference type="FunFam" id="3.40.50.300:FF:001931">
    <property type="entry name" value="Blast:Carbohydrate sulfotransferase 4"/>
    <property type="match status" value="1"/>
</dbReference>
<evidence type="ECO:0000313" key="3">
    <source>
        <dbReference type="EMBL" id="EEZ97506.1"/>
    </source>
</evidence>
<dbReference type="GO" id="GO:0001517">
    <property type="term" value="F:N-acetylglucosamine 6-O-sulfotransferase activity"/>
    <property type="evidence" value="ECO:0000318"/>
    <property type="project" value="GO_Central"/>
</dbReference>
<dbReference type="OMA" id="VFLMIQT"/>
<dbReference type="PANTHER" id="PTHR10704">
    <property type="entry name" value="CARBOHYDRATE SULFOTRANSFERASE"/>
    <property type="match status" value="1"/>
</dbReference>
<name>D6X452_TRICA</name>
<reference evidence="3 4" key="1">
    <citation type="journal article" date="2008" name="Nature">
        <title>The genome of the model beetle and pest Tribolium castaneum.</title>
        <authorList>
            <consortium name="Tribolium Genome Sequencing Consortium"/>
            <person name="Richards S."/>
            <person name="Gibbs R.A."/>
            <person name="Weinstock G.M."/>
            <person name="Brown S.J."/>
            <person name="Denell R."/>
            <person name="Beeman R.W."/>
            <person name="Gibbs R."/>
            <person name="Beeman R.W."/>
            <person name="Brown S.J."/>
            <person name="Bucher G."/>
            <person name="Friedrich M."/>
            <person name="Grimmelikhuijzen C.J."/>
            <person name="Klingler M."/>
            <person name="Lorenzen M."/>
            <person name="Richards S."/>
            <person name="Roth S."/>
            <person name="Schroder R."/>
            <person name="Tautz D."/>
            <person name="Zdobnov E.M."/>
            <person name="Muzny D."/>
            <person name="Gibbs R.A."/>
            <person name="Weinstock G.M."/>
            <person name="Attaway T."/>
            <person name="Bell S."/>
            <person name="Buhay C.J."/>
            <person name="Chandrabose M.N."/>
            <person name="Chavez D."/>
            <person name="Clerk-Blankenburg K.P."/>
            <person name="Cree A."/>
            <person name="Dao M."/>
            <person name="Davis C."/>
            <person name="Chacko J."/>
            <person name="Dinh H."/>
            <person name="Dugan-Rocha S."/>
            <person name="Fowler G."/>
            <person name="Garner T.T."/>
            <person name="Garnes J."/>
            <person name="Gnirke A."/>
            <person name="Hawes A."/>
            <person name="Hernandez J."/>
            <person name="Hines S."/>
            <person name="Holder M."/>
            <person name="Hume J."/>
            <person name="Jhangiani S.N."/>
            <person name="Joshi V."/>
            <person name="Khan Z.M."/>
            <person name="Jackson L."/>
            <person name="Kovar C."/>
            <person name="Kowis A."/>
            <person name="Lee S."/>
            <person name="Lewis L.R."/>
            <person name="Margolis J."/>
            <person name="Morgan M."/>
            <person name="Nazareth L.V."/>
            <person name="Nguyen N."/>
            <person name="Okwuonu G."/>
            <person name="Parker D."/>
            <person name="Richards S."/>
            <person name="Ruiz S.J."/>
            <person name="Santibanez J."/>
            <person name="Savard J."/>
            <person name="Scherer S.E."/>
            <person name="Schneider B."/>
            <person name="Sodergren E."/>
            <person name="Tautz D."/>
            <person name="Vattahil S."/>
            <person name="Villasana D."/>
            <person name="White C.S."/>
            <person name="Wright R."/>
            <person name="Park Y."/>
            <person name="Beeman R.W."/>
            <person name="Lord J."/>
            <person name="Oppert B."/>
            <person name="Lorenzen M."/>
            <person name="Brown S."/>
            <person name="Wang L."/>
            <person name="Savard J."/>
            <person name="Tautz D."/>
            <person name="Richards S."/>
            <person name="Weinstock G."/>
            <person name="Gibbs R.A."/>
            <person name="Liu Y."/>
            <person name="Worley K."/>
            <person name="Weinstock G."/>
            <person name="Elsik C.G."/>
            <person name="Reese J.T."/>
            <person name="Elhaik E."/>
            <person name="Landan G."/>
            <person name="Graur D."/>
            <person name="Arensburger P."/>
            <person name="Atkinson P."/>
            <person name="Beeman R.W."/>
            <person name="Beidler J."/>
            <person name="Brown S.J."/>
            <person name="Demuth J.P."/>
            <person name="Drury D.W."/>
            <person name="Du Y.Z."/>
            <person name="Fujiwara H."/>
            <person name="Lorenzen M."/>
            <person name="Maselli V."/>
            <person name="Osanai M."/>
            <person name="Park Y."/>
            <person name="Robertson H.M."/>
            <person name="Tu Z."/>
            <person name="Wang J.J."/>
            <person name="Wang S."/>
            <person name="Richards S."/>
            <person name="Song H."/>
            <person name="Zhang L."/>
            <person name="Sodergren E."/>
            <person name="Werner D."/>
            <person name="Stanke M."/>
            <person name="Morgenstern B."/>
            <person name="Solovyev V."/>
            <person name="Kosarev P."/>
            <person name="Brown G."/>
            <person name="Chen H.C."/>
            <person name="Ermolaeva O."/>
            <person name="Hlavina W."/>
            <person name="Kapustin Y."/>
            <person name="Kiryutin B."/>
            <person name="Kitts P."/>
            <person name="Maglott D."/>
            <person name="Pruitt K."/>
            <person name="Sapojnikov V."/>
            <person name="Souvorov A."/>
            <person name="Mackey A.J."/>
            <person name="Waterhouse R.M."/>
            <person name="Wyder S."/>
            <person name="Zdobnov E.M."/>
            <person name="Zdobnov E.M."/>
            <person name="Wyder S."/>
            <person name="Kriventseva E.V."/>
            <person name="Kadowaki T."/>
            <person name="Bork P."/>
            <person name="Aranda M."/>
            <person name="Bao R."/>
            <person name="Beermann A."/>
            <person name="Berns N."/>
            <person name="Bolognesi R."/>
            <person name="Bonneton F."/>
            <person name="Bopp D."/>
            <person name="Brown S.J."/>
            <person name="Bucher G."/>
            <person name="Butts T."/>
            <person name="Chaumot A."/>
            <person name="Denell R.E."/>
            <person name="Ferrier D.E."/>
            <person name="Friedrich M."/>
            <person name="Gordon C.M."/>
            <person name="Jindra M."/>
            <person name="Klingler M."/>
            <person name="Lan Q."/>
            <person name="Lattorff H.M."/>
            <person name="Laudet V."/>
            <person name="von Levetsow C."/>
            <person name="Liu Z."/>
            <person name="Lutz R."/>
            <person name="Lynch J.A."/>
            <person name="da Fonseca R.N."/>
            <person name="Posnien N."/>
            <person name="Reuter R."/>
            <person name="Roth S."/>
            <person name="Savard J."/>
            <person name="Schinko J.B."/>
            <person name="Schmitt C."/>
            <person name="Schoppmeier M."/>
            <person name="Schroder R."/>
            <person name="Shippy T.D."/>
            <person name="Simonnet F."/>
            <person name="Marques-Souza H."/>
            <person name="Tautz D."/>
            <person name="Tomoyasu Y."/>
            <person name="Trauner J."/>
            <person name="Van der Zee M."/>
            <person name="Vervoort M."/>
            <person name="Wittkopp N."/>
            <person name="Wimmer E.A."/>
            <person name="Yang X."/>
            <person name="Jones A.K."/>
            <person name="Sattelle D.B."/>
            <person name="Ebert P.R."/>
            <person name="Nelson D."/>
            <person name="Scott J.G."/>
            <person name="Beeman R.W."/>
            <person name="Muthukrishnan S."/>
            <person name="Kramer K.J."/>
            <person name="Arakane Y."/>
            <person name="Beeman R.W."/>
            <person name="Zhu Q."/>
            <person name="Hogenkamp D."/>
            <person name="Dixit R."/>
            <person name="Oppert B."/>
            <person name="Jiang H."/>
            <person name="Zou Z."/>
            <person name="Marshall J."/>
            <person name="Elpidina E."/>
            <person name="Vinokurov K."/>
            <person name="Oppert C."/>
            <person name="Zou Z."/>
            <person name="Evans J."/>
            <person name="Lu Z."/>
            <person name="Zhao P."/>
            <person name="Sumathipala N."/>
            <person name="Altincicek B."/>
            <person name="Vilcinskas A."/>
            <person name="Williams M."/>
            <person name="Hultmark D."/>
            <person name="Hetru C."/>
            <person name="Jiang H."/>
            <person name="Grimmelikhuijzen C.J."/>
            <person name="Hauser F."/>
            <person name="Cazzamali G."/>
            <person name="Williamson M."/>
            <person name="Park Y."/>
            <person name="Li B."/>
            <person name="Tanaka Y."/>
            <person name="Predel R."/>
            <person name="Neupert S."/>
            <person name="Schachtner J."/>
            <person name="Verleyen P."/>
            <person name="Raible F."/>
            <person name="Bork P."/>
            <person name="Friedrich M."/>
            <person name="Walden K.K."/>
            <person name="Robertson H.M."/>
            <person name="Angeli S."/>
            <person name="Foret S."/>
            <person name="Bucher G."/>
            <person name="Schuetz S."/>
            <person name="Maleszka R."/>
            <person name="Wimmer E.A."/>
            <person name="Beeman R.W."/>
            <person name="Lorenzen M."/>
            <person name="Tomoyasu Y."/>
            <person name="Miller S.C."/>
            <person name="Grossmann D."/>
            <person name="Bucher G."/>
        </authorList>
    </citation>
    <scope>NUCLEOTIDE SEQUENCE [LARGE SCALE GENOMIC DNA]</scope>
    <source>
        <strain evidence="3 4">Georgia GA2</strain>
    </source>
</reference>
<sequence length="381" mass="44164">MFRRNEIAALAILASVCLLLVVFNQKEAPRYPPFDDDRPNVSHITLKDVVKMQQQNNELALRDYPFPTGKSLSDYTPVSGGSPLRTIIVTTWRSGSTFLGDVLNAVPGNYYHYEPLLDYGIVQIRGPPYADSALTNLKNLLNCDYSNMENYLEFGKEHTYLFIHNRRLWNLCEAFPQYCFNSRFLSQLCQVFPFQSMKTVRMRLRLVEELLKDPKLNVKVLLLVRDPRGTLQSRKHRNWCPGAPDCDKPNLVCADMVADYSAAIQLKKLYPDRFRAIRYEDLCADPYGHVHSLFDFFGLYFHPAVRDFLDSHTKQDAGGVSSTHRDTKNAPFRWRTELNFSEIQYIEDSCDQAMKLWGYVRVSDEVQMRELQPLITNYTIQ</sequence>
<dbReference type="PANTHER" id="PTHR10704:SF44">
    <property type="entry name" value="LD35051P-RELATED"/>
    <property type="match status" value="1"/>
</dbReference>
<dbReference type="KEGG" id="tca:661137"/>
<feature type="domain" description="Sulfotransferase" evidence="2">
    <location>
        <begin position="85"/>
        <end position="358"/>
    </location>
</feature>
<dbReference type="EMBL" id="KQ971379">
    <property type="protein sequence ID" value="EEZ97506.1"/>
    <property type="molecule type" value="Genomic_DNA"/>
</dbReference>
<reference evidence="3 4" key="2">
    <citation type="journal article" date="2010" name="Nucleic Acids Res.">
        <title>BeetleBase in 2010: revisions to provide comprehensive genomic information for Tribolium castaneum.</title>
        <authorList>
            <person name="Kim H.S."/>
            <person name="Murphy T."/>
            <person name="Xia J."/>
            <person name="Caragea D."/>
            <person name="Park Y."/>
            <person name="Beeman R.W."/>
            <person name="Lorenzen M.D."/>
            <person name="Butcher S."/>
            <person name="Manak J.R."/>
            <person name="Brown S.J."/>
        </authorList>
    </citation>
    <scope>GENOME REANNOTATION</scope>
    <source>
        <strain evidence="3 4">Georgia GA2</strain>
    </source>
</reference>
<proteinExistence type="predicted"/>